<organism evidence="2">
    <name type="scientific">Virus NIOZ-UU157</name>
    <dbReference type="NCBI Taxonomy" id="2763269"/>
    <lineage>
        <taxon>Viruses</taxon>
    </lineage>
</organism>
<evidence type="ECO:0000259" key="1">
    <source>
        <dbReference type="PROSITE" id="PS00028"/>
    </source>
</evidence>
<proteinExistence type="predicted"/>
<feature type="domain" description="C2H2-type" evidence="1">
    <location>
        <begin position="8"/>
        <end position="28"/>
    </location>
</feature>
<sequence length="47" mass="5859">MTKPFIKCSRCDETFSAGFDYRMHFDKHLDEWWEAEDKHEYIKRTTQ</sequence>
<protein>
    <recommendedName>
        <fullName evidence="1">C2H2-type domain-containing protein</fullName>
    </recommendedName>
</protein>
<evidence type="ECO:0000313" key="2">
    <source>
        <dbReference type="EMBL" id="QPI16411.1"/>
    </source>
</evidence>
<name>A0A7S9SU55_9VIRU</name>
<dbReference type="EMBL" id="MW030560">
    <property type="protein sequence ID" value="QPI16411.1"/>
    <property type="molecule type" value="Genomic_DNA"/>
</dbReference>
<dbReference type="InterPro" id="IPR013087">
    <property type="entry name" value="Znf_C2H2_type"/>
</dbReference>
<dbReference type="PROSITE" id="PS00028">
    <property type="entry name" value="ZINC_FINGER_C2H2_1"/>
    <property type="match status" value="1"/>
</dbReference>
<accession>A0A7S9SU55</accession>
<reference evidence="2" key="1">
    <citation type="submission" date="2020-08" db="EMBL/GenBank/DDBJ databases">
        <title>Bridging the membrane lipid divide: bacteria of the FCB group superphylum have the potential to synthesize archaeal ether lipids.</title>
        <authorList>
            <person name="Villanueva L."/>
            <person name="von Meijenfeldt F.A.B."/>
            <person name="Westbye A.B."/>
            <person name="Yadav S."/>
            <person name="Hopmans E.C."/>
            <person name="Dutilh B.E."/>
            <person name="Sinninghe Damste J.S."/>
        </authorList>
    </citation>
    <scope>NUCLEOTIDE SEQUENCE</scope>
    <source>
        <strain evidence="2">NIOZ-UU157</strain>
    </source>
</reference>
<gene>
    <name evidence="2" type="ORF">NIOZUU157_00302</name>
</gene>